<gene>
    <name evidence="13" type="ORF">K489DRAFT_431911</name>
</gene>
<evidence type="ECO:0000256" key="8">
    <source>
        <dbReference type="ARBA" id="ARBA00023136"/>
    </source>
</evidence>
<dbReference type="Proteomes" id="UP000504637">
    <property type="component" value="Unplaced"/>
</dbReference>
<dbReference type="PROSITE" id="PS50920">
    <property type="entry name" value="SOLCAR"/>
    <property type="match status" value="3"/>
</dbReference>
<evidence type="ECO:0000256" key="10">
    <source>
        <dbReference type="RuleBase" id="RU000488"/>
    </source>
</evidence>
<feature type="repeat" description="Solcar" evidence="9">
    <location>
        <begin position="36"/>
        <end position="137"/>
    </location>
</feature>
<dbReference type="PANTHER" id="PTHR45939">
    <property type="entry name" value="PEROXISOMAL MEMBRANE PROTEIN PMP34-RELATED"/>
    <property type="match status" value="1"/>
</dbReference>
<reference evidence="13" key="2">
    <citation type="submission" date="2020-04" db="EMBL/GenBank/DDBJ databases">
        <authorList>
            <consortium name="NCBI Genome Project"/>
        </authorList>
    </citation>
    <scope>NUCLEOTIDE SEQUENCE</scope>
    <source>
        <strain evidence="13">CBS 342.82</strain>
    </source>
</reference>
<evidence type="ECO:0000256" key="9">
    <source>
        <dbReference type="PROSITE-ProRule" id="PRU00282"/>
    </source>
</evidence>
<dbReference type="InterPro" id="IPR052217">
    <property type="entry name" value="Mito/Peroxisomal_Carrier"/>
</dbReference>
<reference evidence="13" key="1">
    <citation type="submission" date="2020-01" db="EMBL/GenBank/DDBJ databases">
        <authorList>
            <consortium name="DOE Joint Genome Institute"/>
            <person name="Haridas S."/>
            <person name="Albert R."/>
            <person name="Binder M."/>
            <person name="Bloem J."/>
            <person name="Labutti K."/>
            <person name="Salamov A."/>
            <person name="Andreopoulos B."/>
            <person name="Baker S.E."/>
            <person name="Barry K."/>
            <person name="Bills G."/>
            <person name="Bluhm B.H."/>
            <person name="Cannon C."/>
            <person name="Castanera R."/>
            <person name="Culley D.E."/>
            <person name="Daum C."/>
            <person name="Ezra D."/>
            <person name="Gonzalez J.B."/>
            <person name="Henrissat B."/>
            <person name="Kuo A."/>
            <person name="Liang C."/>
            <person name="Lipzen A."/>
            <person name="Lutzoni F."/>
            <person name="Magnuson J."/>
            <person name="Mondo S."/>
            <person name="Nolan M."/>
            <person name="Ohm R."/>
            <person name="Pangilinan J."/>
            <person name="Park H.-J."/>
            <person name="Ramirez L."/>
            <person name="Alfaro M."/>
            <person name="Sun H."/>
            <person name="Tritt A."/>
            <person name="Yoshinaga Y."/>
            <person name="Zwiers L.-H."/>
            <person name="Turgeon B.G."/>
            <person name="Goodwin S.B."/>
            <person name="Spatafora J.W."/>
            <person name="Crous P.W."/>
            <person name="Grigoriev I.V."/>
        </authorList>
    </citation>
    <scope>NUCLEOTIDE SEQUENCE</scope>
    <source>
        <strain evidence="13">CBS 342.82</strain>
    </source>
</reference>
<keyword evidence="4 9" id="KW-0812">Transmembrane</keyword>
<evidence type="ECO:0000256" key="2">
    <source>
        <dbReference type="ARBA" id="ARBA00006375"/>
    </source>
</evidence>
<dbReference type="SUPFAM" id="SSF103506">
    <property type="entry name" value="Mitochondrial carrier"/>
    <property type="match status" value="1"/>
</dbReference>
<dbReference type="GO" id="GO:0016020">
    <property type="term" value="C:membrane"/>
    <property type="evidence" value="ECO:0007669"/>
    <property type="project" value="UniProtKB-SubCell"/>
</dbReference>
<evidence type="ECO:0000256" key="7">
    <source>
        <dbReference type="ARBA" id="ARBA00022989"/>
    </source>
</evidence>
<feature type="repeat" description="Solcar" evidence="9">
    <location>
        <begin position="253"/>
        <end position="353"/>
    </location>
</feature>
<keyword evidence="6" id="KW-0496">Mitochondrion</keyword>
<dbReference type="PANTHER" id="PTHR45939:SF2">
    <property type="entry name" value="CARRIER PROTEIN, PUTATIVE (AFU_ORTHOLOGUE AFUA_2G13870)-RELATED"/>
    <property type="match status" value="1"/>
</dbReference>
<organism evidence="13">
    <name type="scientific">Dissoconium aciculare CBS 342.82</name>
    <dbReference type="NCBI Taxonomy" id="1314786"/>
    <lineage>
        <taxon>Eukaryota</taxon>
        <taxon>Fungi</taxon>
        <taxon>Dikarya</taxon>
        <taxon>Ascomycota</taxon>
        <taxon>Pezizomycotina</taxon>
        <taxon>Dothideomycetes</taxon>
        <taxon>Dothideomycetidae</taxon>
        <taxon>Mycosphaerellales</taxon>
        <taxon>Dissoconiaceae</taxon>
        <taxon>Dissoconium</taxon>
    </lineage>
</organism>
<feature type="transmembrane region" description="Helical" evidence="11">
    <location>
        <begin position="215"/>
        <end position="237"/>
    </location>
</feature>
<feature type="transmembrane region" description="Helical" evidence="11">
    <location>
        <begin position="257"/>
        <end position="277"/>
    </location>
</feature>
<sequence length="407" mass="44395">MSDDEIELSQLDVFELYHLIEENEARPSSRDGGPVLPAVGHAVAGAIASALAKTLVYPVEIVITRMQVQKQFKSKNEAPSAAADADAEYKSIADAIQKIYRTEGGMGSFYTGLGSDVTKGIIDSFLFFLAYQAIRTYLRARRNAKNLPVFQELAVGVISGCISKSITSPIQNIVTRQQTAALIAARHPESKGSSSRKAPSVREIAQQIKAEKGIAGFWAGYSASIILTLNPAITFAAENFLKRLIPRERRRDPPPAITFLIAALSKVIATTLTYPVMLAKARAQTSGKEDHDKQRKNPVLKVFEGQLKIFRSLHRIYSQEGIAGLYSGIEGEVMKGFIQHGLTMMAKDRVHGGVIIFYYTVLRLTKQWPAKAHQIQENIVEGAENVGSAAAHGVGEIVKTVAKSNES</sequence>
<reference evidence="13" key="3">
    <citation type="submission" date="2025-08" db="UniProtKB">
        <authorList>
            <consortium name="RefSeq"/>
        </authorList>
    </citation>
    <scope>IDENTIFICATION</scope>
    <source>
        <strain evidence="13">CBS 342.82</strain>
    </source>
</reference>
<keyword evidence="6" id="KW-0999">Mitochondrion inner membrane</keyword>
<keyword evidence="12" id="KW-1185">Reference proteome</keyword>
<evidence type="ECO:0000313" key="12">
    <source>
        <dbReference type="Proteomes" id="UP000504637"/>
    </source>
</evidence>
<evidence type="ECO:0000256" key="6">
    <source>
        <dbReference type="ARBA" id="ARBA00022792"/>
    </source>
</evidence>
<keyword evidence="7 11" id="KW-1133">Transmembrane helix</keyword>
<evidence type="ECO:0000313" key="13">
    <source>
        <dbReference type="RefSeq" id="XP_033459065.1"/>
    </source>
</evidence>
<feature type="repeat" description="Solcar" evidence="9">
    <location>
        <begin position="147"/>
        <end position="244"/>
    </location>
</feature>
<dbReference type="RefSeq" id="XP_033459065.1">
    <property type="nucleotide sequence ID" value="XM_033608465.1"/>
</dbReference>
<dbReference type="Pfam" id="PF00153">
    <property type="entry name" value="Mito_carr"/>
    <property type="match status" value="3"/>
</dbReference>
<evidence type="ECO:0000256" key="1">
    <source>
        <dbReference type="ARBA" id="ARBA00004141"/>
    </source>
</evidence>
<keyword evidence="5" id="KW-0677">Repeat</keyword>
<evidence type="ECO:0000256" key="5">
    <source>
        <dbReference type="ARBA" id="ARBA00022737"/>
    </source>
</evidence>
<evidence type="ECO:0000256" key="11">
    <source>
        <dbReference type="SAM" id="Phobius"/>
    </source>
</evidence>
<evidence type="ECO:0000256" key="4">
    <source>
        <dbReference type="ARBA" id="ARBA00022692"/>
    </source>
</evidence>
<dbReference type="InterPro" id="IPR023395">
    <property type="entry name" value="MCP_dom_sf"/>
</dbReference>
<dbReference type="InterPro" id="IPR018108">
    <property type="entry name" value="MCP_transmembrane"/>
</dbReference>
<keyword evidence="3 10" id="KW-0813">Transport</keyword>
<accession>A0A6J3M3E6</accession>
<protein>
    <submittedName>
        <fullName evidence="13">Mitochondrial carrier</fullName>
    </submittedName>
</protein>
<comment type="subcellular location">
    <subcellularLocation>
        <location evidence="1">Membrane</location>
        <topology evidence="1">Multi-pass membrane protein</topology>
    </subcellularLocation>
</comment>
<name>A0A6J3M3E6_9PEZI</name>
<keyword evidence="8 9" id="KW-0472">Membrane</keyword>
<dbReference type="Gene3D" id="1.50.40.10">
    <property type="entry name" value="Mitochondrial carrier domain"/>
    <property type="match status" value="1"/>
</dbReference>
<evidence type="ECO:0000256" key="3">
    <source>
        <dbReference type="ARBA" id="ARBA00022448"/>
    </source>
</evidence>
<proteinExistence type="inferred from homology"/>
<dbReference type="GeneID" id="54366265"/>
<dbReference type="GO" id="GO:0015217">
    <property type="term" value="F:ADP transmembrane transporter activity"/>
    <property type="evidence" value="ECO:0007669"/>
    <property type="project" value="TreeGrafter"/>
</dbReference>
<dbReference type="AlphaFoldDB" id="A0A6J3M3E6"/>
<comment type="similarity">
    <text evidence="2 10">Belongs to the mitochondrial carrier (TC 2.A.29) family.</text>
</comment>
<dbReference type="OrthoDB" id="18574at2759"/>